<dbReference type="PANTHER" id="PTHR10943:SF1">
    <property type="entry name" value="26S PROTEASOME NON-ATPASE REGULATORY SUBUNIT 2"/>
    <property type="match status" value="1"/>
</dbReference>
<keyword evidence="4" id="KW-1185">Reference proteome</keyword>
<dbReference type="Pfam" id="PF17781">
    <property type="entry name" value="RPN1_RPN2_N"/>
    <property type="match status" value="1"/>
</dbReference>
<gene>
    <name evidence="3" type="ORF">SLOPH_2472</name>
</gene>
<protein>
    <submittedName>
        <fullName evidence="3">26S proteasome regulatory subunit 4</fullName>
    </submittedName>
</protein>
<feature type="non-terminal residue" evidence="3">
    <location>
        <position position="249"/>
    </location>
</feature>
<dbReference type="GO" id="GO:0008540">
    <property type="term" value="C:proteasome regulatory particle, base subcomplex"/>
    <property type="evidence" value="ECO:0007669"/>
    <property type="project" value="TreeGrafter"/>
</dbReference>
<dbReference type="InterPro" id="IPR040892">
    <property type="entry name" value="RPN1_N"/>
</dbReference>
<dbReference type="STRING" id="1358809.S7WDD2"/>
<evidence type="ECO:0000256" key="1">
    <source>
        <dbReference type="ARBA" id="ARBA00022737"/>
    </source>
</evidence>
<dbReference type="AlphaFoldDB" id="S7WDD2"/>
<evidence type="ECO:0000259" key="2">
    <source>
        <dbReference type="Pfam" id="PF17781"/>
    </source>
</evidence>
<evidence type="ECO:0000313" key="4">
    <source>
        <dbReference type="Proteomes" id="UP000014978"/>
    </source>
</evidence>
<sequence length="249" mass="29432">MEEPITLIMSRLHENEEDIRNMALSMLIDHIKKDPSIITVEIVEELILLYKSLKSTPKQKLADILSFIALTSDDIQTLTYRIKGGVTDLKIFGIQYVKKLVNLIIEYNRENDNNSLELFKGSDIKKEELEIVNTECIEFLIDHNAEIDCIDFLYEIKEMNRIIDKVDEYNYERVMQYLKGLSSFDNEINYVMLEIYKKMNKLIDEVLLYVKLRNIGKIEEIINRVDFHQRCQIAYILSKLNIRIENKEL</sequence>
<dbReference type="HOGENOM" id="CLU_1118023_0_0_1"/>
<keyword evidence="3" id="KW-0647">Proteasome</keyword>
<dbReference type="InParanoid" id="S7WDD2"/>
<proteinExistence type="predicted"/>
<name>S7WDD2_SPRLO</name>
<keyword evidence="1" id="KW-0677">Repeat</keyword>
<organism evidence="3 4">
    <name type="scientific">Spraguea lophii (strain 42_110)</name>
    <name type="common">Microsporidian parasite</name>
    <dbReference type="NCBI Taxonomy" id="1358809"/>
    <lineage>
        <taxon>Eukaryota</taxon>
        <taxon>Fungi</taxon>
        <taxon>Fungi incertae sedis</taxon>
        <taxon>Microsporidia</taxon>
        <taxon>Spragueidae</taxon>
        <taxon>Spraguea</taxon>
    </lineage>
</organism>
<dbReference type="GO" id="GO:0043161">
    <property type="term" value="P:proteasome-mediated ubiquitin-dependent protein catabolic process"/>
    <property type="evidence" value="ECO:0007669"/>
    <property type="project" value="TreeGrafter"/>
</dbReference>
<reference evidence="4" key="1">
    <citation type="journal article" date="2013" name="PLoS Genet.">
        <title>The genome of Spraguea lophii and the basis of host-microsporidian interactions.</title>
        <authorList>
            <person name="Campbell S.E."/>
            <person name="Williams T.A."/>
            <person name="Yousuf A."/>
            <person name="Soanes D.M."/>
            <person name="Paszkiewicz K.H."/>
            <person name="Williams B.A.P."/>
        </authorList>
    </citation>
    <scope>NUCLEOTIDE SEQUENCE [LARGE SCALE GENOMIC DNA]</scope>
    <source>
        <strain evidence="4">42_110</strain>
    </source>
</reference>
<dbReference type="EMBL" id="ATCN01000128">
    <property type="protein sequence ID" value="EPR79752.1"/>
    <property type="molecule type" value="Genomic_DNA"/>
</dbReference>
<dbReference type="PANTHER" id="PTHR10943">
    <property type="entry name" value="26S PROTEASOME NON-ATPASE REGULATORY SUBUNIT"/>
    <property type="match status" value="1"/>
</dbReference>
<evidence type="ECO:0000313" key="3">
    <source>
        <dbReference type="EMBL" id="EPR79752.1"/>
    </source>
</evidence>
<dbReference type="GO" id="GO:0034515">
    <property type="term" value="C:proteasome storage granule"/>
    <property type="evidence" value="ECO:0007669"/>
    <property type="project" value="TreeGrafter"/>
</dbReference>
<dbReference type="OrthoDB" id="10252509at2759"/>
<dbReference type="GO" id="GO:0005634">
    <property type="term" value="C:nucleus"/>
    <property type="evidence" value="ECO:0007669"/>
    <property type="project" value="TreeGrafter"/>
</dbReference>
<feature type="domain" description="RPN1 N-terminal" evidence="2">
    <location>
        <begin position="6"/>
        <end position="247"/>
    </location>
</feature>
<accession>S7WDD2</accession>
<dbReference type="Proteomes" id="UP000014978">
    <property type="component" value="Unassembled WGS sequence"/>
</dbReference>
<dbReference type="VEuPathDB" id="MicrosporidiaDB:SLOPH_2472"/>
<comment type="caution">
    <text evidence="3">The sequence shown here is derived from an EMBL/GenBank/DDBJ whole genome shotgun (WGS) entry which is preliminary data.</text>
</comment>